<dbReference type="Proteomes" id="UP000054007">
    <property type="component" value="Unassembled WGS sequence"/>
</dbReference>
<organism evidence="2 3">
    <name type="scientific">Cylindrobasidium torrendii FP15055 ss-10</name>
    <dbReference type="NCBI Taxonomy" id="1314674"/>
    <lineage>
        <taxon>Eukaryota</taxon>
        <taxon>Fungi</taxon>
        <taxon>Dikarya</taxon>
        <taxon>Basidiomycota</taxon>
        <taxon>Agaricomycotina</taxon>
        <taxon>Agaricomycetes</taxon>
        <taxon>Agaricomycetidae</taxon>
        <taxon>Agaricales</taxon>
        <taxon>Marasmiineae</taxon>
        <taxon>Physalacriaceae</taxon>
        <taxon>Cylindrobasidium</taxon>
    </lineage>
</organism>
<dbReference type="AlphaFoldDB" id="A0A0D7BBS9"/>
<dbReference type="EMBL" id="KN880539">
    <property type="protein sequence ID" value="KIY66966.1"/>
    <property type="molecule type" value="Genomic_DNA"/>
</dbReference>
<accession>A0A0D7BBS9</accession>
<name>A0A0D7BBS9_9AGAR</name>
<feature type="compositionally biased region" description="Basic and acidic residues" evidence="1">
    <location>
        <begin position="26"/>
        <end position="38"/>
    </location>
</feature>
<evidence type="ECO:0000313" key="3">
    <source>
        <dbReference type="Proteomes" id="UP000054007"/>
    </source>
</evidence>
<evidence type="ECO:0000313" key="2">
    <source>
        <dbReference type="EMBL" id="KIY66966.1"/>
    </source>
</evidence>
<gene>
    <name evidence="2" type="ORF">CYLTODRAFT_462217</name>
</gene>
<feature type="region of interest" description="Disordered" evidence="1">
    <location>
        <begin position="1"/>
        <end position="120"/>
    </location>
</feature>
<keyword evidence="3" id="KW-1185">Reference proteome</keyword>
<feature type="compositionally biased region" description="Basic and acidic residues" evidence="1">
    <location>
        <begin position="94"/>
        <end position="103"/>
    </location>
</feature>
<proteinExistence type="predicted"/>
<sequence length="138" mass="14967">MTNGLLAMMSDNEDVEYAETGNFSSDEDRYLPLERGEDPNGGDDEDSSTQVRAGSDDVMARLDDGLDPVHHRSNARNDKAEIETSAVRGGGNLEDSHSPDVKSRNRPAQKSPAEPNHRTQRWVFAIGLGALAMTPSAV</sequence>
<feature type="compositionally biased region" description="Basic and acidic residues" evidence="1">
    <location>
        <begin position="54"/>
        <end position="82"/>
    </location>
</feature>
<evidence type="ECO:0000256" key="1">
    <source>
        <dbReference type="SAM" id="MobiDB-lite"/>
    </source>
</evidence>
<protein>
    <submittedName>
        <fullName evidence="2">Uncharacterized protein</fullName>
    </submittedName>
</protein>
<reference evidence="2 3" key="1">
    <citation type="journal article" date="2015" name="Fungal Genet. Biol.">
        <title>Evolution of novel wood decay mechanisms in Agaricales revealed by the genome sequences of Fistulina hepatica and Cylindrobasidium torrendii.</title>
        <authorList>
            <person name="Floudas D."/>
            <person name="Held B.W."/>
            <person name="Riley R."/>
            <person name="Nagy L.G."/>
            <person name="Koehler G."/>
            <person name="Ransdell A.S."/>
            <person name="Younus H."/>
            <person name="Chow J."/>
            <person name="Chiniquy J."/>
            <person name="Lipzen A."/>
            <person name="Tritt A."/>
            <person name="Sun H."/>
            <person name="Haridas S."/>
            <person name="LaButti K."/>
            <person name="Ohm R.A."/>
            <person name="Kues U."/>
            <person name="Blanchette R.A."/>
            <person name="Grigoriev I.V."/>
            <person name="Minto R.E."/>
            <person name="Hibbett D.S."/>
        </authorList>
    </citation>
    <scope>NUCLEOTIDE SEQUENCE [LARGE SCALE GENOMIC DNA]</scope>
    <source>
        <strain evidence="2 3">FP15055 ss-10</strain>
    </source>
</reference>